<feature type="compositionally biased region" description="Basic and acidic residues" evidence="6">
    <location>
        <begin position="816"/>
        <end position="835"/>
    </location>
</feature>
<evidence type="ECO:0000256" key="7">
    <source>
        <dbReference type="SAM" id="Phobius"/>
    </source>
</evidence>
<feature type="domain" description="TMC" evidence="8">
    <location>
        <begin position="512"/>
        <end position="627"/>
    </location>
</feature>
<keyword evidence="10" id="KW-1185">Reference proteome</keyword>
<dbReference type="PANTHER" id="PTHR23302:SF65">
    <property type="entry name" value="TRANSMEMBRANE CHANNEL-LIKE PROTEIN 2"/>
    <property type="match status" value="1"/>
</dbReference>
<keyword evidence="5 7" id="KW-0472">Membrane</keyword>
<feature type="transmembrane region" description="Helical" evidence="7">
    <location>
        <begin position="583"/>
        <end position="604"/>
    </location>
</feature>
<evidence type="ECO:0000256" key="6">
    <source>
        <dbReference type="SAM" id="MobiDB-lite"/>
    </source>
</evidence>
<evidence type="ECO:0000313" key="9">
    <source>
        <dbReference type="EMBL" id="KHN72178.1"/>
    </source>
</evidence>
<keyword evidence="3 7" id="KW-0812">Transmembrane</keyword>
<dbReference type="GO" id="GO:0005886">
    <property type="term" value="C:plasma membrane"/>
    <property type="evidence" value="ECO:0007669"/>
    <property type="project" value="InterPro"/>
</dbReference>
<organism evidence="9 10">
    <name type="scientific">Toxocara canis</name>
    <name type="common">Canine roundworm</name>
    <dbReference type="NCBI Taxonomy" id="6265"/>
    <lineage>
        <taxon>Eukaryota</taxon>
        <taxon>Metazoa</taxon>
        <taxon>Ecdysozoa</taxon>
        <taxon>Nematoda</taxon>
        <taxon>Chromadorea</taxon>
        <taxon>Rhabditida</taxon>
        <taxon>Spirurina</taxon>
        <taxon>Ascaridomorpha</taxon>
        <taxon>Ascaridoidea</taxon>
        <taxon>Toxocaridae</taxon>
        <taxon>Toxocara</taxon>
    </lineage>
</organism>
<feature type="compositionally biased region" description="Polar residues" evidence="6">
    <location>
        <begin position="1044"/>
        <end position="1053"/>
    </location>
</feature>
<feature type="compositionally biased region" description="Polar residues" evidence="6">
    <location>
        <begin position="975"/>
        <end position="1005"/>
    </location>
</feature>
<evidence type="ECO:0000256" key="2">
    <source>
        <dbReference type="ARBA" id="ARBA00006510"/>
    </source>
</evidence>
<name>A0A0B2URZ6_TOXCA</name>
<dbReference type="InterPro" id="IPR012496">
    <property type="entry name" value="TMC_dom"/>
</dbReference>
<proteinExistence type="inferred from homology"/>
<feature type="compositionally biased region" description="Basic and acidic residues" evidence="6">
    <location>
        <begin position="1216"/>
        <end position="1228"/>
    </location>
</feature>
<protein>
    <submittedName>
        <fullName evidence="9">Transmembrane channel-like protein 2</fullName>
    </submittedName>
</protein>
<feature type="compositionally biased region" description="Basic residues" evidence="6">
    <location>
        <begin position="1186"/>
        <end position="1204"/>
    </location>
</feature>
<feature type="compositionally biased region" description="Polar residues" evidence="6">
    <location>
        <begin position="920"/>
        <end position="934"/>
    </location>
</feature>
<feature type="region of interest" description="Disordered" evidence="6">
    <location>
        <begin position="862"/>
        <end position="908"/>
    </location>
</feature>
<feature type="transmembrane region" description="Helical" evidence="7">
    <location>
        <begin position="238"/>
        <end position="256"/>
    </location>
</feature>
<dbReference type="EMBL" id="JPKZ01003287">
    <property type="protein sequence ID" value="KHN72178.1"/>
    <property type="molecule type" value="Genomic_DNA"/>
</dbReference>
<evidence type="ECO:0000313" key="10">
    <source>
        <dbReference type="Proteomes" id="UP000031036"/>
    </source>
</evidence>
<feature type="transmembrane region" description="Helical" evidence="7">
    <location>
        <begin position="655"/>
        <end position="676"/>
    </location>
</feature>
<comment type="subcellular location">
    <subcellularLocation>
        <location evidence="1">Membrane</location>
        <topology evidence="1">Multi-pass membrane protein</topology>
    </subcellularLocation>
</comment>
<accession>A0A0B2URZ6</accession>
<keyword evidence="4 7" id="KW-1133">Transmembrane helix</keyword>
<feature type="compositionally biased region" description="Basic residues" evidence="6">
    <location>
        <begin position="1025"/>
        <end position="1035"/>
    </location>
</feature>
<feature type="compositionally biased region" description="Polar residues" evidence="6">
    <location>
        <begin position="948"/>
        <end position="961"/>
    </location>
</feature>
<feature type="compositionally biased region" description="Polar residues" evidence="6">
    <location>
        <begin position="1091"/>
        <end position="1111"/>
    </location>
</feature>
<comment type="caution">
    <text evidence="9">The sequence shown here is derived from an EMBL/GenBank/DDBJ whole genome shotgun (WGS) entry which is preliminary data.</text>
</comment>
<comment type="similarity">
    <text evidence="2">Belongs to the TMC family.</text>
</comment>
<evidence type="ECO:0000259" key="8">
    <source>
        <dbReference type="Pfam" id="PF07810"/>
    </source>
</evidence>
<dbReference type="InterPro" id="IPR038900">
    <property type="entry name" value="TMC"/>
</dbReference>
<feature type="region of interest" description="Disordered" evidence="6">
    <location>
        <begin position="756"/>
        <end position="837"/>
    </location>
</feature>
<feature type="transmembrane region" description="Helical" evidence="7">
    <location>
        <begin position="709"/>
        <end position="728"/>
    </location>
</feature>
<reference evidence="9 10" key="1">
    <citation type="submission" date="2014-11" db="EMBL/GenBank/DDBJ databases">
        <title>Genetic blueprint of the zoonotic pathogen Toxocara canis.</title>
        <authorList>
            <person name="Zhu X.-Q."/>
            <person name="Korhonen P.K."/>
            <person name="Cai H."/>
            <person name="Young N.D."/>
            <person name="Nejsum P."/>
            <person name="von Samson-Himmelstjerna G."/>
            <person name="Boag P.R."/>
            <person name="Tan P."/>
            <person name="Li Q."/>
            <person name="Min J."/>
            <person name="Yang Y."/>
            <person name="Wang X."/>
            <person name="Fang X."/>
            <person name="Hall R.S."/>
            <person name="Hofmann A."/>
            <person name="Sternberg P.W."/>
            <person name="Jex A.R."/>
            <person name="Gasser R.B."/>
        </authorList>
    </citation>
    <scope>NUCLEOTIDE SEQUENCE [LARGE SCALE GENOMIC DNA]</scope>
    <source>
        <strain evidence="9">PN_DK_2014</strain>
    </source>
</reference>
<gene>
    <name evidence="9" type="primary">tmc-2</name>
    <name evidence="9" type="ORF">Tcan_09394</name>
</gene>
<evidence type="ECO:0000256" key="4">
    <source>
        <dbReference type="ARBA" id="ARBA00022989"/>
    </source>
</evidence>
<dbReference type="Proteomes" id="UP000031036">
    <property type="component" value="Unassembled WGS sequence"/>
</dbReference>
<feature type="compositionally biased region" description="Basic and acidic residues" evidence="6">
    <location>
        <begin position="790"/>
        <end position="805"/>
    </location>
</feature>
<feature type="compositionally biased region" description="Low complexity" evidence="6">
    <location>
        <begin position="894"/>
        <end position="905"/>
    </location>
</feature>
<evidence type="ECO:0000256" key="3">
    <source>
        <dbReference type="ARBA" id="ARBA00022692"/>
    </source>
</evidence>
<dbReference type="PANTHER" id="PTHR23302">
    <property type="entry name" value="TRANSMEMBRANE CHANNEL-RELATED"/>
    <property type="match status" value="1"/>
</dbReference>
<evidence type="ECO:0000256" key="1">
    <source>
        <dbReference type="ARBA" id="ARBA00004141"/>
    </source>
</evidence>
<feature type="transmembrane region" description="Helical" evidence="7">
    <location>
        <begin position="349"/>
        <end position="367"/>
    </location>
</feature>
<feature type="transmembrane region" description="Helical" evidence="7">
    <location>
        <begin position="147"/>
        <end position="168"/>
    </location>
</feature>
<dbReference type="Pfam" id="PF07810">
    <property type="entry name" value="TMC"/>
    <property type="match status" value="1"/>
</dbReference>
<feature type="compositionally biased region" description="Basic and acidic residues" evidence="6">
    <location>
        <begin position="962"/>
        <end position="974"/>
    </location>
</feature>
<feature type="transmembrane region" description="Helical" evidence="7">
    <location>
        <begin position="529"/>
        <end position="549"/>
    </location>
</feature>
<sequence length="1308" mass="148365">MREFVVRVLLSMRQLLNPCLGPMVVGTNADLEAERTALQEPVTEPLSVPDSTDDESSAARLSRRSSVLIDLISLFRRSSSSTGRTVRFPGQIAADQNGDDELDPEETKTMSKERVLEAIRQKKEVITKLRSQPWSHYGSVVSSYFTFLRWVLSVNITMTVIMMLFVTIPEWLADSRADPIRYNKTYHIKVMKPKEIEKADELNTVLDFKGYFEYSLLFYGYYSSETYFGDTVQYSVPVAYFTVNLFILGYSFFVILRKMASNARNSKLSGGKTEQYVFNWKLFTGWDYTIGNPETATNVVMANVNKFRNAVSITVSFITLTFPNFYDLISKIERYHPRTALRLQLGRVLFLYIINYYTLIVSLMFMLNTMESQRSGDQQLLIASHFSDEALFPTFSPLIPVSRTGRQVTFQVPAGLSPFNDTVFNTTTTTPAPTSPWTTVLPKFGPFAVANPNVVVSAVSKNLPNSSTFYMRPIGRADWNKNVSSVATPLNYSTSVRAITAERLTTDWYEECWENLIGQEITKLVTMDLAMTIASILVIDFLRGLWVRYCNLWWFWNLECTFPEYGEFKVAENVLHLVNNQGMIWLGLFFVPMLPAINNIKLIILMYVRAWAVMTCNVPARQIFRASRSQETFYSVITQLLDKNLSRGLVKAIKYMVSPGIVIPVLLLLLLMIYFLSQETFYSVITQLLDKNLSRGLVKAIKYMVSPGIVIPVLLLLLLMIYFLFALVRGLREANTDLSNQLMHERTEEKKKIFELAGGGKKRNESHAALNHAKANRKERIAKNGSSNSDEERSPTHSQRSKDLHSFVPSLNSVSEEARVDLDEEKPQQEHDKTPSLKLNWKQRLMLCIGLTDIDRIRARRPLEGHDNHAEEEDESPISGKKSTEQATSEDQRSYSSISESYSSECHSDERSYSQSFYDCASTANNEPSDGTDGSNHRHSPAKRSGEFQCSANQNDASKSASHSDDRSRTREDNASPSSYFTGRENSSSSSPTRSLHKNGTNTLQVPEEHRKRHSASPRPGNGKSPKHSHSHSHKSSNEPSSSRQHSPHTAPQSLLEPLRSDSERWMRQLQQSDGTMYLDRTEPPVDEISFQETTPQHSRQPSATSRSQYSDESERASIGSRILPAISTKPEYLGLSDPRIVYSDPYSSYANAMMSPILEMQPIRPVPSESDAEDDVERSTEKTHLIHTHRSRSKDRERKHSKGNGHTETPSTSHSHTDTELHEKDASPRQYVMRVQPTEESAQPQRNEQRGGPPIVYSRLPDLEGQPRNNVSSRGRGVERMTHRSSNSTCVPRSDVAQRSRHKNTYV</sequence>
<feature type="region of interest" description="Disordered" evidence="6">
    <location>
        <begin position="1166"/>
        <end position="1308"/>
    </location>
</feature>
<dbReference type="STRING" id="6265.A0A0B2URZ6"/>
<feature type="region of interest" description="Disordered" evidence="6">
    <location>
        <begin position="38"/>
        <end position="59"/>
    </location>
</feature>
<evidence type="ECO:0000256" key="5">
    <source>
        <dbReference type="ARBA" id="ARBA00023136"/>
    </source>
</evidence>
<dbReference type="GO" id="GO:0008381">
    <property type="term" value="F:mechanosensitive monoatomic ion channel activity"/>
    <property type="evidence" value="ECO:0007669"/>
    <property type="project" value="TreeGrafter"/>
</dbReference>
<feature type="region of interest" description="Disordered" evidence="6">
    <location>
        <begin position="920"/>
        <end position="1121"/>
    </location>
</feature>
<dbReference type="OrthoDB" id="5831905at2759"/>